<keyword evidence="5" id="KW-0175">Coiled coil</keyword>
<reference evidence="8 9" key="2">
    <citation type="submission" date="2024-05" db="EMBL/GenBank/DDBJ databases">
        <authorList>
            <person name="Chen Y."/>
            <person name="Shah S."/>
            <person name="Dougan E. K."/>
            <person name="Thang M."/>
            <person name="Chan C."/>
        </authorList>
    </citation>
    <scope>NUCLEOTIDE SEQUENCE [LARGE SCALE GENOMIC DNA]</scope>
</reference>
<comment type="caution">
    <text evidence="7">The sequence shown here is derived from an EMBL/GenBank/DDBJ whole genome shotgun (WGS) entry which is preliminary data.</text>
</comment>
<keyword evidence="9" id="KW-1185">Reference proteome</keyword>
<feature type="transmembrane region" description="Helical" evidence="6">
    <location>
        <begin position="432"/>
        <end position="451"/>
    </location>
</feature>
<dbReference type="GO" id="GO:0016020">
    <property type="term" value="C:membrane"/>
    <property type="evidence" value="ECO:0007669"/>
    <property type="project" value="UniProtKB-SubCell"/>
</dbReference>
<dbReference type="EMBL" id="CAMXCT020000657">
    <property type="protein sequence ID" value="CAL1135082.1"/>
    <property type="molecule type" value="Genomic_DNA"/>
</dbReference>
<keyword evidence="3 6" id="KW-1133">Transmembrane helix</keyword>
<dbReference type="PANTHER" id="PTHR23291:SF50">
    <property type="entry name" value="PROTEIN LIFEGUARD 4"/>
    <property type="match status" value="1"/>
</dbReference>
<name>A0A9P1BXU0_9DINO</name>
<evidence type="ECO:0000256" key="2">
    <source>
        <dbReference type="ARBA" id="ARBA00022692"/>
    </source>
</evidence>
<evidence type="ECO:0000256" key="5">
    <source>
        <dbReference type="SAM" id="Coils"/>
    </source>
</evidence>
<dbReference type="AlphaFoldDB" id="A0A9P1BXU0"/>
<dbReference type="EMBL" id="CAMXCT010000657">
    <property type="protein sequence ID" value="CAI3981707.1"/>
    <property type="molecule type" value="Genomic_DNA"/>
</dbReference>
<feature type="transmembrane region" description="Helical" evidence="6">
    <location>
        <begin position="344"/>
        <end position="369"/>
    </location>
</feature>
<dbReference type="Proteomes" id="UP001152797">
    <property type="component" value="Unassembled WGS sequence"/>
</dbReference>
<dbReference type="EMBL" id="CAMXCT030000657">
    <property type="protein sequence ID" value="CAL4769019.1"/>
    <property type="molecule type" value="Genomic_DNA"/>
</dbReference>
<evidence type="ECO:0000313" key="9">
    <source>
        <dbReference type="Proteomes" id="UP001152797"/>
    </source>
</evidence>
<sequence>GLGLGMILGWQPSGLEKASWLGHVQRLRDLLDEECLEIRSHLSSDSAEPESEIPVARWNQDLPDGSDGVSGAFAELQDDWTGREANVVALIKSALALASLYQQSALSKLRAKAEAEDAEADGLKAAGSAKSVERQWPDEASGEWSLVEAKHKAQQLEDERLRQETVKDGSVIADFASRTATSAPFRATLDKAVSSRSDAEKRHFVAYSTADAEAAEQRGELRRKLSEAEVARMVLYHTIRPFAGWFSIFQAMVSTMDIETTPNFGDLKGISDSQIRLGFIRKVYGIVCTQVVATAVFAALCCGPLRHPATSFVMHWPSTFRWGSLIATGLSLLLCHAGKNSYPVNFVGLCALTAVMACDVGVISALAASAGMGSLVAEAAVITALLVAGLTLYTFRSKRDFSFLGAALWPLTFGFFGFGLLCMFFPSLNTGIVGLLVSFAGAGIFSAYLVFDTWRISQELDVDDYVEGAIQLYMDIVNLFLYILEILMQLSKGDSACGGSELADLQIRGMPSGGVMEAQTQGVDTVMATPRQHYEPPSASRSLPATIPENRPLGYLGIPCEEACEEARCSHAHRPAIFRQVAEWKWDVGQVRQQSGTEFHRWRKGPKN</sequence>
<proteinExistence type="predicted"/>
<dbReference type="OrthoDB" id="7933078at2759"/>
<feature type="transmembrane region" description="Helical" evidence="6">
    <location>
        <begin position="375"/>
        <end position="395"/>
    </location>
</feature>
<keyword evidence="2 6" id="KW-0812">Transmembrane</keyword>
<evidence type="ECO:0000256" key="3">
    <source>
        <dbReference type="ARBA" id="ARBA00022989"/>
    </source>
</evidence>
<gene>
    <name evidence="7" type="ORF">C1SCF055_LOCUS9471</name>
</gene>
<evidence type="ECO:0000256" key="1">
    <source>
        <dbReference type="ARBA" id="ARBA00004141"/>
    </source>
</evidence>
<evidence type="ECO:0000313" key="8">
    <source>
        <dbReference type="EMBL" id="CAL4769019.1"/>
    </source>
</evidence>
<evidence type="ECO:0000256" key="6">
    <source>
        <dbReference type="SAM" id="Phobius"/>
    </source>
</evidence>
<feature type="non-terminal residue" evidence="7">
    <location>
        <position position="608"/>
    </location>
</feature>
<feature type="coiled-coil region" evidence="5">
    <location>
        <begin position="106"/>
        <end position="166"/>
    </location>
</feature>
<reference evidence="7" key="1">
    <citation type="submission" date="2022-10" db="EMBL/GenBank/DDBJ databases">
        <authorList>
            <person name="Chen Y."/>
            <person name="Dougan E. K."/>
            <person name="Chan C."/>
            <person name="Rhodes N."/>
            <person name="Thang M."/>
        </authorList>
    </citation>
    <scope>NUCLEOTIDE SEQUENCE</scope>
</reference>
<organism evidence="7">
    <name type="scientific">Cladocopium goreaui</name>
    <dbReference type="NCBI Taxonomy" id="2562237"/>
    <lineage>
        <taxon>Eukaryota</taxon>
        <taxon>Sar</taxon>
        <taxon>Alveolata</taxon>
        <taxon>Dinophyceae</taxon>
        <taxon>Suessiales</taxon>
        <taxon>Symbiodiniaceae</taxon>
        <taxon>Cladocopium</taxon>
    </lineage>
</organism>
<feature type="transmembrane region" description="Helical" evidence="6">
    <location>
        <begin position="407"/>
        <end position="426"/>
    </location>
</feature>
<feature type="transmembrane region" description="Helical" evidence="6">
    <location>
        <begin position="283"/>
        <end position="307"/>
    </location>
</feature>
<evidence type="ECO:0000313" key="7">
    <source>
        <dbReference type="EMBL" id="CAI3981707.1"/>
    </source>
</evidence>
<protein>
    <submittedName>
        <fullName evidence="8">Transmembrane BAX inhibitor motif-containing protein 4</fullName>
    </submittedName>
</protein>
<keyword evidence="4 6" id="KW-0472">Membrane</keyword>
<accession>A0A9P1BXU0</accession>
<dbReference type="Pfam" id="PF01027">
    <property type="entry name" value="Bax1-I"/>
    <property type="match status" value="1"/>
</dbReference>
<feature type="transmembrane region" description="Helical" evidence="6">
    <location>
        <begin position="319"/>
        <end position="337"/>
    </location>
</feature>
<evidence type="ECO:0000256" key="4">
    <source>
        <dbReference type="ARBA" id="ARBA00023136"/>
    </source>
</evidence>
<comment type="subcellular location">
    <subcellularLocation>
        <location evidence="1">Membrane</location>
        <topology evidence="1">Multi-pass membrane protein</topology>
    </subcellularLocation>
</comment>
<dbReference type="PANTHER" id="PTHR23291">
    <property type="entry name" value="BAX INHIBITOR-RELATED"/>
    <property type="match status" value="1"/>
</dbReference>
<dbReference type="InterPro" id="IPR006214">
    <property type="entry name" value="Bax_inhibitor_1-related"/>
</dbReference>